<gene>
    <name evidence="3" type="ORF">VW23_027860</name>
</gene>
<dbReference type="PIRSF" id="PIRSF019307">
    <property type="entry name" value="UCP019307"/>
    <property type="match status" value="1"/>
</dbReference>
<dbReference type="AlphaFoldDB" id="A0A1E5XK41"/>
<dbReference type="InterPro" id="IPR047121">
    <property type="entry name" value="YjiB-like"/>
</dbReference>
<dbReference type="SUPFAM" id="SSF51182">
    <property type="entry name" value="RmlC-like cupins"/>
    <property type="match status" value="1"/>
</dbReference>
<dbReference type="Pfam" id="PF07883">
    <property type="entry name" value="Cupin_2"/>
    <property type="match status" value="1"/>
</dbReference>
<dbReference type="OrthoDB" id="9791759at2"/>
<dbReference type="InterPro" id="IPR014710">
    <property type="entry name" value="RmlC-like_jellyroll"/>
</dbReference>
<organism evidence="3 4">
    <name type="scientific">Devosia insulae DS-56</name>
    <dbReference type="NCBI Taxonomy" id="1116389"/>
    <lineage>
        <taxon>Bacteria</taxon>
        <taxon>Pseudomonadati</taxon>
        <taxon>Pseudomonadota</taxon>
        <taxon>Alphaproteobacteria</taxon>
        <taxon>Hyphomicrobiales</taxon>
        <taxon>Devosiaceae</taxon>
        <taxon>Devosia</taxon>
    </lineage>
</organism>
<dbReference type="Gene3D" id="2.60.120.10">
    <property type="entry name" value="Jelly Rolls"/>
    <property type="match status" value="1"/>
</dbReference>
<evidence type="ECO:0000313" key="3">
    <source>
        <dbReference type="EMBL" id="OEO28952.1"/>
    </source>
</evidence>
<sequence>MSGRIDGLRVERFFDDGTYPNSALPLLFYEEALPRGETDAEAMEALFTANGWPPAWRASVFTYHHYHSTAHETLGVVRGTARLLLGGPEGREFDVEPGDVIVIPSGVAHRRLDSSGDFLVVGCYPLGQSWDLLRGEAGDRPAADRNIERVPLPRTDPVGGADGPLAKHWRVGTR</sequence>
<dbReference type="PANTHER" id="PTHR36448">
    <property type="entry name" value="BLR7373 PROTEIN"/>
    <property type="match status" value="1"/>
</dbReference>
<dbReference type="PANTHER" id="PTHR36448:SF2">
    <property type="entry name" value="CUPIN TYPE-1 DOMAIN-CONTAINING PROTEIN"/>
    <property type="match status" value="1"/>
</dbReference>
<dbReference type="CDD" id="cd02219">
    <property type="entry name" value="cupin_YjlB-like"/>
    <property type="match status" value="1"/>
</dbReference>
<evidence type="ECO:0000313" key="4">
    <source>
        <dbReference type="Proteomes" id="UP000095463"/>
    </source>
</evidence>
<accession>A0A1E5XK41</accession>
<keyword evidence="4" id="KW-1185">Reference proteome</keyword>
<name>A0A1E5XK41_9HYPH</name>
<dbReference type="InterPro" id="IPR013096">
    <property type="entry name" value="Cupin_2"/>
</dbReference>
<feature type="domain" description="Cupin type-2" evidence="2">
    <location>
        <begin position="64"/>
        <end position="110"/>
    </location>
</feature>
<evidence type="ECO:0000259" key="2">
    <source>
        <dbReference type="Pfam" id="PF07883"/>
    </source>
</evidence>
<reference evidence="3 4" key="1">
    <citation type="journal article" date="2015" name="Genome Announc.">
        <title>Genome Assemblies of Three Soil-Associated Devosia species: D. insulae, D. limi, and D. soli.</title>
        <authorList>
            <person name="Hassan Y.I."/>
            <person name="Lepp D."/>
            <person name="Zhou T."/>
        </authorList>
    </citation>
    <scope>NUCLEOTIDE SEQUENCE [LARGE SCALE GENOMIC DNA]</scope>
    <source>
        <strain evidence="3 4">DS-56</strain>
    </source>
</reference>
<dbReference type="Proteomes" id="UP000095463">
    <property type="component" value="Unassembled WGS sequence"/>
</dbReference>
<dbReference type="InterPro" id="IPR011051">
    <property type="entry name" value="RmlC_Cupin_sf"/>
</dbReference>
<dbReference type="EMBL" id="LAJE02000344">
    <property type="protein sequence ID" value="OEO28952.1"/>
    <property type="molecule type" value="Genomic_DNA"/>
</dbReference>
<protein>
    <recommendedName>
        <fullName evidence="2">Cupin type-2 domain-containing protein</fullName>
    </recommendedName>
</protein>
<evidence type="ECO:0000256" key="1">
    <source>
        <dbReference type="SAM" id="MobiDB-lite"/>
    </source>
</evidence>
<comment type="caution">
    <text evidence="3">The sequence shown here is derived from an EMBL/GenBank/DDBJ whole genome shotgun (WGS) entry which is preliminary data.</text>
</comment>
<dbReference type="InterPro" id="IPR014500">
    <property type="entry name" value="UCP019307_cupin"/>
</dbReference>
<feature type="region of interest" description="Disordered" evidence="1">
    <location>
        <begin position="144"/>
        <end position="165"/>
    </location>
</feature>
<proteinExistence type="predicted"/>